<dbReference type="PANTHER" id="PTHR13600">
    <property type="entry name" value="LEUCINE CARBOXYL METHYLTRANSFERASE"/>
    <property type="match status" value="1"/>
</dbReference>
<dbReference type="AlphaFoldDB" id="A0AAF0EEI3"/>
<dbReference type="EC" id="2.1.1.233" evidence="3 8"/>
<feature type="region of interest" description="Disordered" evidence="10">
    <location>
        <begin position="1"/>
        <end position="26"/>
    </location>
</feature>
<evidence type="ECO:0000256" key="3">
    <source>
        <dbReference type="ARBA" id="ARBA00012834"/>
    </source>
</evidence>
<keyword evidence="7 8" id="KW-0949">S-adenosyl-L-methionine</keyword>
<feature type="binding site" evidence="9">
    <location>
        <position position="108"/>
    </location>
    <ligand>
        <name>S-adenosyl-L-methionine</name>
        <dbReference type="ChEBI" id="CHEBI:59789"/>
    </ligand>
</feature>
<keyword evidence="12" id="KW-1185">Reference proteome</keyword>
<evidence type="ECO:0000256" key="10">
    <source>
        <dbReference type="SAM" id="MobiDB-lite"/>
    </source>
</evidence>
<keyword evidence="5 8" id="KW-0489">Methyltransferase</keyword>
<sequence length="351" mass="39053">MPPAPALSLGRPVRRGAPPSSVEAVRETDSDALVSRMHACEAGYLPLDEYAPLFLKPGHPHARRPPLISIGTYLRVQEVDRYVDTFLRTGSLTGTHPTQERVQIVSLGAGSDTRFWRMAARTPTLHRYVELDFPESVQSKMASIQHHAALSAPLGEVHTTPHSLTGDTYGLLGTDLRKLAQQPSEWAIIAELLNPAYPTLLLCECVLAYMDKEAADVLLTQCMQYGPRMSVLCYDMCIAGDAPHTEASPTRFGQVMLQNLRVRHLALPGARTCTTPNAYQARFEALARATEPSVPMRLTQGAYTLCASWRALPSAERERITRLERLDEVEELEMLLGHYCMAWVERSFMVQ</sequence>
<keyword evidence="6 8" id="KW-0808">Transferase</keyword>
<dbReference type="SUPFAM" id="SSF53335">
    <property type="entry name" value="S-adenosyl-L-methionine-dependent methyltransferases"/>
    <property type="match status" value="1"/>
</dbReference>
<dbReference type="PANTHER" id="PTHR13600:SF21">
    <property type="entry name" value="LEUCINE CARBOXYL METHYLTRANSFERASE 1"/>
    <property type="match status" value="1"/>
</dbReference>
<evidence type="ECO:0000313" key="11">
    <source>
        <dbReference type="EMBL" id="WFD23111.1"/>
    </source>
</evidence>
<organism evidence="11 12">
    <name type="scientific">Malassezia equina</name>
    <dbReference type="NCBI Taxonomy" id="1381935"/>
    <lineage>
        <taxon>Eukaryota</taxon>
        <taxon>Fungi</taxon>
        <taxon>Dikarya</taxon>
        <taxon>Basidiomycota</taxon>
        <taxon>Ustilaginomycotina</taxon>
        <taxon>Malasseziomycetes</taxon>
        <taxon>Malasseziales</taxon>
        <taxon>Malasseziaceae</taxon>
        <taxon>Malassezia</taxon>
    </lineage>
</organism>
<dbReference type="Proteomes" id="UP001214415">
    <property type="component" value="Chromosome 3"/>
</dbReference>
<name>A0AAF0EEI3_9BASI</name>
<comment type="function">
    <text evidence="8">Methylates the carboxyl group of the C-terminal leucine residue of protein phosphatase 2A catalytic subunits to form alpha-leucine ester residues.</text>
</comment>
<dbReference type="GO" id="GO:0032259">
    <property type="term" value="P:methylation"/>
    <property type="evidence" value="ECO:0007669"/>
    <property type="project" value="UniProtKB-KW"/>
</dbReference>
<proteinExistence type="inferred from homology"/>
<evidence type="ECO:0000256" key="6">
    <source>
        <dbReference type="ARBA" id="ARBA00022679"/>
    </source>
</evidence>
<evidence type="ECO:0000256" key="7">
    <source>
        <dbReference type="ARBA" id="ARBA00022691"/>
    </source>
</evidence>
<dbReference type="Pfam" id="PF04072">
    <property type="entry name" value="LCM"/>
    <property type="match status" value="1"/>
</dbReference>
<feature type="binding site" evidence="9">
    <location>
        <begin position="175"/>
        <end position="176"/>
    </location>
    <ligand>
        <name>S-adenosyl-L-methionine</name>
        <dbReference type="ChEBI" id="CHEBI:59789"/>
    </ligand>
</feature>
<dbReference type="PIRSF" id="PIRSF016305">
    <property type="entry name" value="LCM_mtfrase"/>
    <property type="match status" value="1"/>
</dbReference>
<evidence type="ECO:0000256" key="5">
    <source>
        <dbReference type="ARBA" id="ARBA00022603"/>
    </source>
</evidence>
<evidence type="ECO:0000256" key="2">
    <source>
        <dbReference type="ARBA" id="ARBA00010703"/>
    </source>
</evidence>
<dbReference type="EMBL" id="CP119902">
    <property type="protein sequence ID" value="WFD23111.1"/>
    <property type="molecule type" value="Genomic_DNA"/>
</dbReference>
<reference evidence="11" key="1">
    <citation type="submission" date="2023-03" db="EMBL/GenBank/DDBJ databases">
        <title>Mating type loci evolution in Malassezia.</title>
        <authorList>
            <person name="Coelho M.A."/>
        </authorList>
    </citation>
    <scope>NUCLEOTIDE SEQUENCE</scope>
    <source>
        <strain evidence="11">CBS 12830</strain>
    </source>
</reference>
<evidence type="ECO:0000313" key="12">
    <source>
        <dbReference type="Proteomes" id="UP001214415"/>
    </source>
</evidence>
<evidence type="ECO:0000256" key="8">
    <source>
        <dbReference type="PIRNR" id="PIRNR016305"/>
    </source>
</evidence>
<feature type="binding site" evidence="9">
    <location>
        <position position="204"/>
    </location>
    <ligand>
        <name>S-adenosyl-L-methionine</name>
        <dbReference type="ChEBI" id="CHEBI:59789"/>
    </ligand>
</feature>
<accession>A0AAF0EEI3</accession>
<evidence type="ECO:0000256" key="9">
    <source>
        <dbReference type="PIRSR" id="PIRSR016305-1"/>
    </source>
</evidence>
<evidence type="ECO:0000256" key="4">
    <source>
        <dbReference type="ARBA" id="ARBA00017497"/>
    </source>
</evidence>
<comment type="similarity">
    <text evidence="2 8">Belongs to the methyltransferase superfamily. LCMT family.</text>
</comment>
<dbReference type="InterPro" id="IPR007213">
    <property type="entry name" value="Ppm1/Ppm2/Tcmp"/>
</dbReference>
<comment type="catalytic activity">
    <reaction evidence="1 8">
        <text>[phosphatase 2A protein]-C-terminal L-leucine + S-adenosyl-L-methionine = [phosphatase 2A protein]-C-terminal L-leucine methyl ester + S-adenosyl-L-homocysteine</text>
        <dbReference type="Rhea" id="RHEA:48544"/>
        <dbReference type="Rhea" id="RHEA-COMP:12134"/>
        <dbReference type="Rhea" id="RHEA-COMP:12135"/>
        <dbReference type="ChEBI" id="CHEBI:57856"/>
        <dbReference type="ChEBI" id="CHEBI:59789"/>
        <dbReference type="ChEBI" id="CHEBI:90516"/>
        <dbReference type="ChEBI" id="CHEBI:90517"/>
        <dbReference type="EC" id="2.1.1.233"/>
    </reaction>
</comment>
<dbReference type="GO" id="GO:0018423">
    <property type="term" value="F:protein C-terminal leucine carboxyl O-methyltransferase activity"/>
    <property type="evidence" value="ECO:0007669"/>
    <property type="project" value="UniProtKB-EC"/>
</dbReference>
<protein>
    <recommendedName>
        <fullName evidence="4 8">Leucine carboxyl methyltransferase 1</fullName>
        <ecNumber evidence="3 8">2.1.1.233</ecNumber>
    </recommendedName>
</protein>
<dbReference type="InterPro" id="IPR029063">
    <property type="entry name" value="SAM-dependent_MTases_sf"/>
</dbReference>
<dbReference type="Gene3D" id="3.40.50.150">
    <property type="entry name" value="Vaccinia Virus protein VP39"/>
    <property type="match status" value="1"/>
</dbReference>
<gene>
    <name evidence="11" type="primary">PPM1</name>
    <name evidence="11" type="ORF">MEQU1_001797</name>
</gene>
<dbReference type="InterPro" id="IPR016651">
    <property type="entry name" value="LCMT1"/>
</dbReference>
<feature type="binding site" evidence="9">
    <location>
        <position position="75"/>
    </location>
    <ligand>
        <name>S-adenosyl-L-methionine</name>
        <dbReference type="ChEBI" id="CHEBI:59789"/>
    </ligand>
</feature>
<evidence type="ECO:0000256" key="1">
    <source>
        <dbReference type="ARBA" id="ARBA00000724"/>
    </source>
</evidence>